<dbReference type="Pfam" id="PF16221">
    <property type="entry name" value="HTH_47"/>
    <property type="match status" value="1"/>
</dbReference>
<dbReference type="AlphaFoldDB" id="A0A518HT40"/>
<protein>
    <recommendedName>
        <fullName evidence="7">Peptidase family M28</fullName>
    </recommendedName>
</protein>
<keyword evidence="1" id="KW-0862">Zinc</keyword>
<feature type="binding site" evidence="1">
    <location>
        <position position="189"/>
    </location>
    <ligand>
        <name>Zn(2+)</name>
        <dbReference type="ChEBI" id="CHEBI:29105"/>
    </ligand>
</feature>
<evidence type="ECO:0000259" key="2">
    <source>
        <dbReference type="Pfam" id="PF09940"/>
    </source>
</evidence>
<feature type="domain" description="DUF4910" evidence="4">
    <location>
        <begin position="18"/>
        <end position="357"/>
    </location>
</feature>
<evidence type="ECO:0008006" key="7">
    <source>
        <dbReference type="Google" id="ProtNLM"/>
    </source>
</evidence>
<dbReference type="InterPro" id="IPR032610">
    <property type="entry name" value="DUF2172"/>
</dbReference>
<accession>A0A518HT40</accession>
<dbReference type="Gene3D" id="3.50.30.90">
    <property type="match status" value="1"/>
</dbReference>
<dbReference type="GO" id="GO:0046872">
    <property type="term" value="F:metal ion binding"/>
    <property type="evidence" value="ECO:0007669"/>
    <property type="project" value="UniProtKB-KW"/>
</dbReference>
<feature type="domain" description="UCP01524 winged helix-turn-helix" evidence="3">
    <location>
        <begin position="362"/>
        <end position="434"/>
    </location>
</feature>
<feature type="domain" description="DUF2172" evidence="2">
    <location>
        <begin position="68"/>
        <end position="159"/>
    </location>
</feature>
<dbReference type="EMBL" id="CP037423">
    <property type="protein sequence ID" value="QDV44010.1"/>
    <property type="molecule type" value="Genomic_DNA"/>
</dbReference>
<evidence type="ECO:0000256" key="1">
    <source>
        <dbReference type="PIRSR" id="PIRSR015244-50"/>
    </source>
</evidence>
<reference evidence="5 6" key="1">
    <citation type="submission" date="2019-03" db="EMBL/GenBank/DDBJ databases">
        <title>Deep-cultivation of Planctomycetes and their phenomic and genomic characterization uncovers novel biology.</title>
        <authorList>
            <person name="Wiegand S."/>
            <person name="Jogler M."/>
            <person name="Boedeker C."/>
            <person name="Pinto D."/>
            <person name="Vollmers J."/>
            <person name="Rivas-Marin E."/>
            <person name="Kohn T."/>
            <person name="Peeters S.H."/>
            <person name="Heuer A."/>
            <person name="Rast P."/>
            <person name="Oberbeckmann S."/>
            <person name="Bunk B."/>
            <person name="Jeske O."/>
            <person name="Meyerdierks A."/>
            <person name="Storesund J.E."/>
            <person name="Kallscheuer N."/>
            <person name="Luecker S."/>
            <person name="Lage O.M."/>
            <person name="Pohl T."/>
            <person name="Merkel B.J."/>
            <person name="Hornburger P."/>
            <person name="Mueller R.-W."/>
            <person name="Bruemmer F."/>
            <person name="Labrenz M."/>
            <person name="Spormann A.M."/>
            <person name="Op den Camp H."/>
            <person name="Overmann J."/>
            <person name="Amann R."/>
            <person name="Jetten M.S.M."/>
            <person name="Mascher T."/>
            <person name="Medema M.H."/>
            <person name="Devos D.P."/>
            <person name="Kaster A.-K."/>
            <person name="Ovreas L."/>
            <person name="Rohde M."/>
            <person name="Galperin M.Y."/>
            <person name="Jogler C."/>
        </authorList>
    </citation>
    <scope>NUCLEOTIDE SEQUENCE [LARGE SCALE GENOMIC DNA]</scope>
    <source>
        <strain evidence="5 6">Enr13</strain>
    </source>
</reference>
<feature type="binding site" evidence="1">
    <location>
        <position position="326"/>
    </location>
    <ligand>
        <name>Zn(2+)</name>
        <dbReference type="ChEBI" id="CHEBI:29105"/>
    </ligand>
</feature>
<dbReference type="Proteomes" id="UP000319004">
    <property type="component" value="Chromosome"/>
</dbReference>
<feature type="binding site" evidence="1">
    <location>
        <position position="195"/>
    </location>
    <ligand>
        <name>Zn(2+)</name>
        <dbReference type="ChEBI" id="CHEBI:29105"/>
    </ligand>
</feature>
<comment type="cofactor">
    <cofactor evidence="1">
        <name>Zn(2+)</name>
        <dbReference type="ChEBI" id="CHEBI:29105"/>
    </cofactor>
    <text evidence="1">Binds 1 zinc ion per subunit.</text>
</comment>
<name>A0A518HT40_9BACT</name>
<organism evidence="5 6">
    <name type="scientific">Stieleria neptunia</name>
    <dbReference type="NCBI Taxonomy" id="2527979"/>
    <lineage>
        <taxon>Bacteria</taxon>
        <taxon>Pseudomonadati</taxon>
        <taxon>Planctomycetota</taxon>
        <taxon>Planctomycetia</taxon>
        <taxon>Pirellulales</taxon>
        <taxon>Pirellulaceae</taxon>
        <taxon>Stieleria</taxon>
    </lineage>
</organism>
<dbReference type="Pfam" id="PF16254">
    <property type="entry name" value="DUF4910"/>
    <property type="match status" value="1"/>
</dbReference>
<keyword evidence="6" id="KW-1185">Reference proteome</keyword>
<dbReference type="Gene3D" id="3.40.630.10">
    <property type="entry name" value="Zn peptidases"/>
    <property type="match status" value="1"/>
</dbReference>
<keyword evidence="1" id="KW-0479">Metal-binding</keyword>
<dbReference type="InterPro" id="IPR032589">
    <property type="entry name" value="DUF4910"/>
</dbReference>
<dbReference type="InterPro" id="IPR036388">
    <property type="entry name" value="WH-like_DNA-bd_sf"/>
</dbReference>
<dbReference type="PIRSF" id="PIRSF015244">
    <property type="entry name" value="UCP015244"/>
    <property type="match status" value="1"/>
</dbReference>
<dbReference type="InterPro" id="IPR012353">
    <property type="entry name" value="UCP015244"/>
</dbReference>
<evidence type="ECO:0000313" key="6">
    <source>
        <dbReference type="Proteomes" id="UP000319004"/>
    </source>
</evidence>
<dbReference type="Gene3D" id="1.10.10.10">
    <property type="entry name" value="Winged helix-like DNA-binding domain superfamily/Winged helix DNA-binding domain"/>
    <property type="match status" value="1"/>
</dbReference>
<dbReference type="Pfam" id="PF09940">
    <property type="entry name" value="DUF2172"/>
    <property type="match status" value="1"/>
</dbReference>
<evidence type="ECO:0000259" key="4">
    <source>
        <dbReference type="Pfam" id="PF16254"/>
    </source>
</evidence>
<dbReference type="InterPro" id="IPR032622">
    <property type="entry name" value="UCP01524_HTH"/>
</dbReference>
<dbReference type="RefSeq" id="WP_197456136.1">
    <property type="nucleotide sequence ID" value="NZ_CP037423.1"/>
</dbReference>
<proteinExistence type="predicted"/>
<dbReference type="KEGG" id="snep:Enr13x_38710"/>
<dbReference type="SUPFAM" id="SSF53187">
    <property type="entry name" value="Zn-dependent exopeptidases"/>
    <property type="match status" value="1"/>
</dbReference>
<sequence>MKLSECPIDFDVEGQQMHRLAAELFPLHRSVTGQAVRSTHEILSRLIPLTVTEVPSGTDVFDWTIPQEWRIRDAFIADADGQRVVDYADSNLHVVNGSRPVNAQLSWDELEPHLHSVPDQPTVIPYRTAFFRDAWGFCVTESQRDQLRRGGPWQVVIDAEYFDGSLTLADSQLGGSSDETVLFHCHTCHPSLANDNLSGLVVATHLIKHLQTRDLRLSYRFVFAPATIGAIAWLAHQPRSSLERIKHGMVLTLLGDSRPFVYKQSRRGNAIIDRLVPRVLYEIGQSHRVQSFSPTGYDERQYGSPGIDLPIGCLSRSVHGEFPEYHTSADNLDFIRPENLGQSLRACIEIVNGLEANVFPINRFPMGEPQLGRRGIFRAFGEQDDRGLFQSAMMWILNLADGEHDLLSIAERSGLPLNVINDAIEIMSTHGLIDTSCISDRERFRRYCDVARFVEGRSPPDHT</sequence>
<evidence type="ECO:0000313" key="5">
    <source>
        <dbReference type="EMBL" id="QDV44010.1"/>
    </source>
</evidence>
<gene>
    <name evidence="5" type="ORF">Enr13x_38710</name>
</gene>
<evidence type="ECO:0000259" key="3">
    <source>
        <dbReference type="Pfam" id="PF16221"/>
    </source>
</evidence>